<dbReference type="EMBL" id="CH474096">
    <property type="protein sequence ID" value="EDL84049.1"/>
    <property type="molecule type" value="Genomic_DNA"/>
</dbReference>
<keyword evidence="1" id="KW-0732">Signal</keyword>
<organism evidence="2 3">
    <name type="scientific">Rattus norvegicus</name>
    <name type="common">Rat</name>
    <dbReference type="NCBI Taxonomy" id="10116"/>
    <lineage>
        <taxon>Eukaryota</taxon>
        <taxon>Metazoa</taxon>
        <taxon>Chordata</taxon>
        <taxon>Craniata</taxon>
        <taxon>Vertebrata</taxon>
        <taxon>Euteleostomi</taxon>
        <taxon>Mammalia</taxon>
        <taxon>Eutheria</taxon>
        <taxon>Euarchontoglires</taxon>
        <taxon>Glires</taxon>
        <taxon>Rodentia</taxon>
        <taxon>Myomorpha</taxon>
        <taxon>Muroidea</taxon>
        <taxon>Muridae</taxon>
        <taxon>Murinae</taxon>
        <taxon>Rattus</taxon>
    </lineage>
</organism>
<feature type="non-terminal residue" evidence="2">
    <location>
        <position position="46"/>
    </location>
</feature>
<evidence type="ECO:0000313" key="2">
    <source>
        <dbReference type="EMBL" id="EDL84049.1"/>
    </source>
</evidence>
<dbReference type="RGD" id="1309868">
    <property type="gene designation" value="Ei24"/>
</dbReference>
<proteinExistence type="predicted"/>
<protein>
    <submittedName>
        <fullName evidence="2">Etoposide induced 2.4</fullName>
    </submittedName>
</protein>
<evidence type="ECO:0000313" key="4">
    <source>
        <dbReference type="RGD" id="1309868"/>
    </source>
</evidence>
<evidence type="ECO:0000256" key="1">
    <source>
        <dbReference type="SAM" id="SignalP"/>
    </source>
</evidence>
<feature type="chain" id="PRO_5039938087" evidence="1">
    <location>
        <begin position="20"/>
        <end position="46"/>
    </location>
</feature>
<gene>
    <name evidence="2 4" type="primary">Ei24</name>
    <name evidence="2" type="ORF">rCG_58857</name>
</gene>
<name>A6KRM9_RAT</name>
<feature type="signal peptide" evidence="1">
    <location>
        <begin position="1"/>
        <end position="19"/>
    </location>
</feature>
<dbReference type="Proteomes" id="UP000234681">
    <property type="component" value="Chromosome 8"/>
</dbReference>
<dbReference type="AlphaFoldDB" id="A6KRM9"/>
<evidence type="ECO:0000313" key="3">
    <source>
        <dbReference type="Proteomes" id="UP000234681"/>
    </source>
</evidence>
<reference evidence="2 3" key="1">
    <citation type="submission" date="2005-09" db="EMBL/GenBank/DDBJ databases">
        <authorList>
            <person name="Mural R.J."/>
            <person name="Li P.W."/>
            <person name="Adams M.D."/>
            <person name="Amanatides P.G."/>
            <person name="Baden-Tillson H."/>
            <person name="Barnstead M."/>
            <person name="Chin S.H."/>
            <person name="Dew I."/>
            <person name="Evans C.A."/>
            <person name="Ferriera S."/>
            <person name="Flanigan M."/>
            <person name="Fosler C."/>
            <person name="Glodek A."/>
            <person name="Gu Z."/>
            <person name="Holt R.A."/>
            <person name="Jennings D."/>
            <person name="Kraft C.L."/>
            <person name="Lu F."/>
            <person name="Nguyen T."/>
            <person name="Nusskern D.R."/>
            <person name="Pfannkoch C.M."/>
            <person name="Sitter C."/>
            <person name="Sutton G.G."/>
            <person name="Venter J.C."/>
            <person name="Wang Z."/>
            <person name="Woodage T."/>
            <person name="Zheng X.H."/>
            <person name="Zhong F."/>
        </authorList>
    </citation>
    <scope>NUCLEOTIDE SEQUENCE [LARGE SCALE GENOMIC DNA]</scope>
    <source>
        <strain>BN</strain>
        <strain evidence="3">Sprague-Dawley</strain>
    </source>
</reference>
<accession>A6KRM9</accession>
<sequence>MGFVILTVVFCEFVVTVSCEAHTLYVGGKGARQLLHVTPSIAITVL</sequence>